<feature type="compositionally biased region" description="Basic and acidic residues" evidence="1">
    <location>
        <begin position="364"/>
        <end position="373"/>
    </location>
</feature>
<name>R7YMT3_CONA1</name>
<gene>
    <name evidence="2" type="ORF">W97_02326</name>
</gene>
<dbReference type="GeneID" id="19899637"/>
<dbReference type="OrthoDB" id="10635387at2759"/>
<protein>
    <submittedName>
        <fullName evidence="2">Uncharacterized protein</fullName>
    </submittedName>
</protein>
<feature type="compositionally biased region" description="Polar residues" evidence="1">
    <location>
        <begin position="388"/>
        <end position="405"/>
    </location>
</feature>
<evidence type="ECO:0000313" key="3">
    <source>
        <dbReference type="Proteomes" id="UP000016924"/>
    </source>
</evidence>
<feature type="region of interest" description="Disordered" evidence="1">
    <location>
        <begin position="349"/>
        <end position="407"/>
    </location>
</feature>
<feature type="region of interest" description="Disordered" evidence="1">
    <location>
        <begin position="162"/>
        <end position="193"/>
    </location>
</feature>
<sequence length="519" mass="57027">MEPEVLQLLDTWEQRIHALDWRTPMEKHEQVRRERREAQEKRTLEQERSRQEEERREQDRKKELERKGKEAEQAAATLMAAEEDTDLPAKEGPKSRKKKGKKGKRAAGKKKKADESTGTATPPALSAIQEAEEAPPIRLPSPHGESWTLVEKFRRRPQLATSLPPLFDGLSLTMPLPAPPGLSSPVEASKQRSPVALVANPSPTEVPSPAKDVASKEDHILVEAAVSKSPPVLTSPSPPPEDSAGMLRLWFGSLEFPCARRQSKLASASGKPLFSVGDLPPRPFPASIRTLPLLEASVAQPLQETSKQEASGAELPRQTNFEFMYRRSAHERARTVSMSALHDSLFSNAAPAPATPAASTTSRVTRDGSRTGHDLVSVMSRPPGLALSVTTDTPQATPASRSSPYAPNPAHLPAQHRVMYAPVQTIPAPPYGPSNSIAVAGLPTTPQYWDGPVYHVAIPVVDYYGRFTGLHNAVACQGEEQLQRFIELMPLQLAPAQEYHTRILEYHGTVGEYRARRGW</sequence>
<dbReference type="EMBL" id="JH767561">
    <property type="protein sequence ID" value="EON63099.1"/>
    <property type="molecule type" value="Genomic_DNA"/>
</dbReference>
<dbReference type="RefSeq" id="XP_007778416.1">
    <property type="nucleotide sequence ID" value="XM_007780226.1"/>
</dbReference>
<evidence type="ECO:0000256" key="1">
    <source>
        <dbReference type="SAM" id="MobiDB-lite"/>
    </source>
</evidence>
<evidence type="ECO:0000313" key="2">
    <source>
        <dbReference type="EMBL" id="EON63099.1"/>
    </source>
</evidence>
<feature type="region of interest" description="Disordered" evidence="1">
    <location>
        <begin position="17"/>
        <end position="144"/>
    </location>
</feature>
<dbReference type="AlphaFoldDB" id="R7YMT3"/>
<feature type="compositionally biased region" description="Low complexity" evidence="1">
    <location>
        <begin position="349"/>
        <end position="362"/>
    </location>
</feature>
<keyword evidence="3" id="KW-1185">Reference proteome</keyword>
<dbReference type="HOGENOM" id="CLU_524788_0_0_1"/>
<reference evidence="3" key="1">
    <citation type="submission" date="2012-06" db="EMBL/GenBank/DDBJ databases">
        <title>The genome sequence of Coniosporium apollinis CBS 100218.</title>
        <authorList>
            <consortium name="The Broad Institute Genome Sequencing Platform"/>
            <person name="Cuomo C."/>
            <person name="Gorbushina A."/>
            <person name="Noack S."/>
            <person name="Walker B."/>
            <person name="Young S.K."/>
            <person name="Zeng Q."/>
            <person name="Gargeya S."/>
            <person name="Fitzgerald M."/>
            <person name="Haas B."/>
            <person name="Abouelleil A."/>
            <person name="Alvarado L."/>
            <person name="Arachchi H.M."/>
            <person name="Berlin A.M."/>
            <person name="Chapman S.B."/>
            <person name="Goldberg J."/>
            <person name="Griggs A."/>
            <person name="Gujja S."/>
            <person name="Hansen M."/>
            <person name="Howarth C."/>
            <person name="Imamovic A."/>
            <person name="Larimer J."/>
            <person name="McCowan C."/>
            <person name="Montmayeur A."/>
            <person name="Murphy C."/>
            <person name="Neiman D."/>
            <person name="Pearson M."/>
            <person name="Priest M."/>
            <person name="Roberts A."/>
            <person name="Saif S."/>
            <person name="Shea T."/>
            <person name="Sisk P."/>
            <person name="Sykes S."/>
            <person name="Wortman J."/>
            <person name="Nusbaum C."/>
            <person name="Birren B."/>
        </authorList>
    </citation>
    <scope>NUCLEOTIDE SEQUENCE [LARGE SCALE GENOMIC DNA]</scope>
    <source>
        <strain evidence="3">CBS 100218</strain>
    </source>
</reference>
<dbReference type="Proteomes" id="UP000016924">
    <property type="component" value="Unassembled WGS sequence"/>
</dbReference>
<organism evidence="2 3">
    <name type="scientific">Coniosporium apollinis (strain CBS 100218)</name>
    <name type="common">Rock-inhabiting black yeast</name>
    <dbReference type="NCBI Taxonomy" id="1168221"/>
    <lineage>
        <taxon>Eukaryota</taxon>
        <taxon>Fungi</taxon>
        <taxon>Dikarya</taxon>
        <taxon>Ascomycota</taxon>
        <taxon>Pezizomycotina</taxon>
        <taxon>Dothideomycetes</taxon>
        <taxon>Dothideomycetes incertae sedis</taxon>
        <taxon>Coniosporium</taxon>
    </lineage>
</organism>
<feature type="compositionally biased region" description="Basic and acidic residues" evidence="1">
    <location>
        <begin position="17"/>
        <end position="72"/>
    </location>
</feature>
<proteinExistence type="predicted"/>
<accession>R7YMT3</accession>
<feature type="compositionally biased region" description="Basic residues" evidence="1">
    <location>
        <begin position="95"/>
        <end position="111"/>
    </location>
</feature>